<dbReference type="EMBL" id="BAAAQK010000003">
    <property type="protein sequence ID" value="GAA1831972.1"/>
    <property type="molecule type" value="Genomic_DNA"/>
</dbReference>
<dbReference type="SMART" id="SM00347">
    <property type="entry name" value="HTH_MARR"/>
    <property type="match status" value="1"/>
</dbReference>
<dbReference type="Pfam" id="PF12802">
    <property type="entry name" value="MarR_2"/>
    <property type="match status" value="1"/>
</dbReference>
<gene>
    <name evidence="2" type="ORF">GCM10009836_07520</name>
</gene>
<dbReference type="InterPro" id="IPR036390">
    <property type="entry name" value="WH_DNA-bd_sf"/>
</dbReference>
<dbReference type="RefSeq" id="WP_344412350.1">
    <property type="nucleotide sequence ID" value="NZ_BAAAQK010000003.1"/>
</dbReference>
<sequence>MDHTRWLDDDEQQTWRSFLTAHRLLFERVERELQQTSRMPHAYYEILVRLSEAPDRTLRMSRLADTSLSSRSRLSHAVARLEQAGWVERSPCEDDRRGQWAHLTDAGMAALEAAAPGHVETVRQVLFDALTPAQTAALREISDVLVGHLTDGPVWPAADDSACPQAEADAAATAAAAAAATGA</sequence>
<dbReference type="SUPFAM" id="SSF46785">
    <property type="entry name" value="Winged helix' DNA-binding domain"/>
    <property type="match status" value="1"/>
</dbReference>
<organism evidence="2 3">
    <name type="scientific">Pseudonocardia ailaonensis</name>
    <dbReference type="NCBI Taxonomy" id="367279"/>
    <lineage>
        <taxon>Bacteria</taxon>
        <taxon>Bacillati</taxon>
        <taxon>Actinomycetota</taxon>
        <taxon>Actinomycetes</taxon>
        <taxon>Pseudonocardiales</taxon>
        <taxon>Pseudonocardiaceae</taxon>
        <taxon>Pseudonocardia</taxon>
    </lineage>
</organism>
<dbReference type="InterPro" id="IPR000835">
    <property type="entry name" value="HTH_MarR-typ"/>
</dbReference>
<dbReference type="PANTHER" id="PTHR33164:SF99">
    <property type="entry name" value="MARR FAMILY REGULATORY PROTEIN"/>
    <property type="match status" value="1"/>
</dbReference>
<dbReference type="Gene3D" id="1.10.10.10">
    <property type="entry name" value="Winged helix-like DNA-binding domain superfamily/Winged helix DNA-binding domain"/>
    <property type="match status" value="1"/>
</dbReference>
<dbReference type="InterPro" id="IPR039422">
    <property type="entry name" value="MarR/SlyA-like"/>
</dbReference>
<evidence type="ECO:0000313" key="3">
    <source>
        <dbReference type="Proteomes" id="UP001500449"/>
    </source>
</evidence>
<evidence type="ECO:0000259" key="1">
    <source>
        <dbReference type="PROSITE" id="PS50995"/>
    </source>
</evidence>
<protein>
    <submittedName>
        <fullName evidence="2">MarR family transcriptional regulator</fullName>
    </submittedName>
</protein>
<keyword evidence="3" id="KW-1185">Reference proteome</keyword>
<dbReference type="PANTHER" id="PTHR33164">
    <property type="entry name" value="TRANSCRIPTIONAL REGULATOR, MARR FAMILY"/>
    <property type="match status" value="1"/>
</dbReference>
<comment type="caution">
    <text evidence="2">The sequence shown here is derived from an EMBL/GenBank/DDBJ whole genome shotgun (WGS) entry which is preliminary data.</text>
</comment>
<name>A0ABN2MM35_9PSEU</name>
<dbReference type="Proteomes" id="UP001500449">
    <property type="component" value="Unassembled WGS sequence"/>
</dbReference>
<dbReference type="PROSITE" id="PS50995">
    <property type="entry name" value="HTH_MARR_2"/>
    <property type="match status" value="1"/>
</dbReference>
<evidence type="ECO:0000313" key="2">
    <source>
        <dbReference type="EMBL" id="GAA1831972.1"/>
    </source>
</evidence>
<accession>A0ABN2MM35</accession>
<dbReference type="InterPro" id="IPR036388">
    <property type="entry name" value="WH-like_DNA-bd_sf"/>
</dbReference>
<reference evidence="2 3" key="1">
    <citation type="journal article" date="2019" name="Int. J. Syst. Evol. Microbiol.">
        <title>The Global Catalogue of Microorganisms (GCM) 10K type strain sequencing project: providing services to taxonomists for standard genome sequencing and annotation.</title>
        <authorList>
            <consortium name="The Broad Institute Genomics Platform"/>
            <consortium name="The Broad Institute Genome Sequencing Center for Infectious Disease"/>
            <person name="Wu L."/>
            <person name="Ma J."/>
        </authorList>
    </citation>
    <scope>NUCLEOTIDE SEQUENCE [LARGE SCALE GENOMIC DNA]</scope>
    <source>
        <strain evidence="2 3">JCM 16009</strain>
    </source>
</reference>
<feature type="domain" description="HTH marR-type" evidence="1">
    <location>
        <begin position="11"/>
        <end position="147"/>
    </location>
</feature>
<proteinExistence type="predicted"/>